<evidence type="ECO:0000256" key="12">
    <source>
        <dbReference type="SAM" id="Phobius"/>
    </source>
</evidence>
<keyword evidence="11 12" id="KW-0472">Membrane</keyword>
<keyword evidence="7" id="KW-0999">Mitochondrion inner membrane</keyword>
<evidence type="ECO:0000256" key="11">
    <source>
        <dbReference type="ARBA" id="ARBA00023136"/>
    </source>
</evidence>
<dbReference type="InterPro" id="IPR012576">
    <property type="entry name" value="NDUFB3"/>
</dbReference>
<dbReference type="GO" id="GO:0022900">
    <property type="term" value="P:electron transport chain"/>
    <property type="evidence" value="ECO:0007669"/>
    <property type="project" value="InterPro"/>
</dbReference>
<evidence type="ECO:0000256" key="6">
    <source>
        <dbReference type="ARBA" id="ARBA00022692"/>
    </source>
</evidence>
<keyword evidence="9 12" id="KW-1133">Transmembrane helix</keyword>
<keyword evidence="10" id="KW-0496">Mitochondrion</keyword>
<dbReference type="InParanoid" id="A0A0C3F674"/>
<reference evidence="14" key="2">
    <citation type="submission" date="2015-01" db="EMBL/GenBank/DDBJ databases">
        <title>Evolutionary Origins and Diversification of the Mycorrhizal Mutualists.</title>
        <authorList>
            <consortium name="DOE Joint Genome Institute"/>
            <consortium name="Mycorrhizal Genomics Consortium"/>
            <person name="Kohler A."/>
            <person name="Kuo A."/>
            <person name="Nagy L.G."/>
            <person name="Floudas D."/>
            <person name="Copeland A."/>
            <person name="Barry K.W."/>
            <person name="Cichocki N."/>
            <person name="Veneault-Fourrey C."/>
            <person name="LaButti K."/>
            <person name="Lindquist E.A."/>
            <person name="Lipzen A."/>
            <person name="Lundell T."/>
            <person name="Morin E."/>
            <person name="Murat C."/>
            <person name="Riley R."/>
            <person name="Ohm R."/>
            <person name="Sun H."/>
            <person name="Tunlid A."/>
            <person name="Henrissat B."/>
            <person name="Grigoriev I.V."/>
            <person name="Hibbett D.S."/>
            <person name="Martin F."/>
        </authorList>
    </citation>
    <scope>NUCLEOTIDE SEQUENCE [LARGE SCALE GENOMIC DNA]</scope>
    <source>
        <strain evidence="14">F 1598</strain>
    </source>
</reference>
<dbReference type="PANTHER" id="PTHR15082:SF2">
    <property type="entry name" value="NADH DEHYDROGENASE [UBIQUINONE] 1 BETA SUBCOMPLEX SUBUNIT 3"/>
    <property type="match status" value="1"/>
</dbReference>
<evidence type="ECO:0000256" key="8">
    <source>
        <dbReference type="ARBA" id="ARBA00022982"/>
    </source>
</evidence>
<gene>
    <name evidence="13" type="ORF">PILCRDRAFT_78795</name>
</gene>
<comment type="subcellular location">
    <subcellularLocation>
        <location evidence="2">Mitochondrion inner membrane</location>
        <topology evidence="2">Single-pass membrane protein</topology>
        <orientation evidence="2">Matrix side</orientation>
    </subcellularLocation>
</comment>
<organism evidence="13 14">
    <name type="scientific">Piloderma croceum (strain F 1598)</name>
    <dbReference type="NCBI Taxonomy" id="765440"/>
    <lineage>
        <taxon>Eukaryota</taxon>
        <taxon>Fungi</taxon>
        <taxon>Dikarya</taxon>
        <taxon>Basidiomycota</taxon>
        <taxon>Agaricomycotina</taxon>
        <taxon>Agaricomycetes</taxon>
        <taxon>Agaricomycetidae</taxon>
        <taxon>Atheliales</taxon>
        <taxon>Atheliaceae</taxon>
        <taxon>Piloderma</taxon>
    </lineage>
</organism>
<evidence type="ECO:0000256" key="3">
    <source>
        <dbReference type="ARBA" id="ARBA00005667"/>
    </source>
</evidence>
<dbReference type="Pfam" id="PF08122">
    <property type="entry name" value="NDUF_B12"/>
    <property type="match status" value="1"/>
</dbReference>
<keyword evidence="5" id="KW-0679">Respiratory chain</keyword>
<dbReference type="GO" id="GO:0032981">
    <property type="term" value="P:mitochondrial respiratory chain complex I assembly"/>
    <property type="evidence" value="ECO:0007669"/>
    <property type="project" value="TreeGrafter"/>
</dbReference>
<dbReference type="HOGENOM" id="CLU_145518_2_1_1"/>
<keyword evidence="4" id="KW-0813">Transport</keyword>
<protein>
    <recommendedName>
        <fullName evidence="15">NADH-ubiquinone oxidoreductase B12 subunit</fullName>
    </recommendedName>
</protein>
<keyword evidence="8" id="KW-0249">Electron transport</keyword>
<name>A0A0C3F674_PILCF</name>
<evidence type="ECO:0000256" key="4">
    <source>
        <dbReference type="ARBA" id="ARBA00022448"/>
    </source>
</evidence>
<proteinExistence type="inferred from homology"/>
<evidence type="ECO:0000313" key="13">
    <source>
        <dbReference type="EMBL" id="KIM75519.1"/>
    </source>
</evidence>
<keyword evidence="6 12" id="KW-0812">Transmembrane</keyword>
<dbReference type="EMBL" id="KN833046">
    <property type="protein sequence ID" value="KIM75519.1"/>
    <property type="molecule type" value="Genomic_DNA"/>
</dbReference>
<comment type="function">
    <text evidence="1">Accessory subunit of the mitochondrial membrane respiratory chain NADH dehydrogenase (Complex I), that is believed not to be involved in catalysis. Complex I functions in the transfer of electrons from NADH to the respiratory chain. The immediate electron acceptor for the enzyme is believed to be ubiquinone.</text>
</comment>
<evidence type="ECO:0000256" key="2">
    <source>
        <dbReference type="ARBA" id="ARBA00004298"/>
    </source>
</evidence>
<evidence type="ECO:0008006" key="15">
    <source>
        <dbReference type="Google" id="ProtNLM"/>
    </source>
</evidence>
<keyword evidence="14" id="KW-1185">Reference proteome</keyword>
<accession>A0A0C3F674</accession>
<evidence type="ECO:0000256" key="5">
    <source>
        <dbReference type="ARBA" id="ARBA00022660"/>
    </source>
</evidence>
<dbReference type="STRING" id="765440.A0A0C3F674"/>
<dbReference type="AlphaFoldDB" id="A0A0C3F674"/>
<dbReference type="GO" id="GO:0005743">
    <property type="term" value="C:mitochondrial inner membrane"/>
    <property type="evidence" value="ECO:0007669"/>
    <property type="project" value="UniProtKB-SubCell"/>
</dbReference>
<comment type="similarity">
    <text evidence="3">Belongs to the complex I NDUFB3 subunit family.</text>
</comment>
<sequence>MPNLPLFRDPWARREAWRKHPVFSNRAMFSGLFPGFGIAVVAFTTYVVADKLYLNAKIEEAKHH</sequence>
<evidence type="ECO:0000313" key="14">
    <source>
        <dbReference type="Proteomes" id="UP000054166"/>
    </source>
</evidence>
<evidence type="ECO:0000256" key="7">
    <source>
        <dbReference type="ARBA" id="ARBA00022792"/>
    </source>
</evidence>
<evidence type="ECO:0000256" key="1">
    <source>
        <dbReference type="ARBA" id="ARBA00003195"/>
    </source>
</evidence>
<evidence type="ECO:0000256" key="10">
    <source>
        <dbReference type="ARBA" id="ARBA00023128"/>
    </source>
</evidence>
<feature type="transmembrane region" description="Helical" evidence="12">
    <location>
        <begin position="27"/>
        <end position="49"/>
    </location>
</feature>
<reference evidence="13 14" key="1">
    <citation type="submission" date="2014-04" db="EMBL/GenBank/DDBJ databases">
        <authorList>
            <consortium name="DOE Joint Genome Institute"/>
            <person name="Kuo A."/>
            <person name="Tarkka M."/>
            <person name="Buscot F."/>
            <person name="Kohler A."/>
            <person name="Nagy L.G."/>
            <person name="Floudas D."/>
            <person name="Copeland A."/>
            <person name="Barry K.W."/>
            <person name="Cichocki N."/>
            <person name="Veneault-Fourrey C."/>
            <person name="LaButti K."/>
            <person name="Lindquist E.A."/>
            <person name="Lipzen A."/>
            <person name="Lundell T."/>
            <person name="Morin E."/>
            <person name="Murat C."/>
            <person name="Sun H."/>
            <person name="Tunlid A."/>
            <person name="Henrissat B."/>
            <person name="Grigoriev I.V."/>
            <person name="Hibbett D.S."/>
            <person name="Martin F."/>
            <person name="Nordberg H.P."/>
            <person name="Cantor M.N."/>
            <person name="Hua S.X."/>
        </authorList>
    </citation>
    <scope>NUCLEOTIDE SEQUENCE [LARGE SCALE GENOMIC DNA]</scope>
    <source>
        <strain evidence="13 14">F 1598</strain>
    </source>
</reference>
<evidence type="ECO:0000256" key="9">
    <source>
        <dbReference type="ARBA" id="ARBA00022989"/>
    </source>
</evidence>
<dbReference type="OrthoDB" id="521512at2759"/>
<dbReference type="Proteomes" id="UP000054166">
    <property type="component" value="Unassembled WGS sequence"/>
</dbReference>
<dbReference type="PANTHER" id="PTHR15082">
    <property type="entry name" value="NADH-UBIQUINONE OXIDOREDUCTASE B12 SUBUNIT"/>
    <property type="match status" value="1"/>
</dbReference>